<dbReference type="EMBL" id="SMBY01000005">
    <property type="protein sequence ID" value="TCV05739.1"/>
    <property type="molecule type" value="Genomic_DNA"/>
</dbReference>
<evidence type="ECO:0000313" key="3">
    <source>
        <dbReference type="Proteomes" id="UP000295433"/>
    </source>
</evidence>
<reference evidence="2 3" key="1">
    <citation type="submission" date="2019-03" db="EMBL/GenBank/DDBJ databases">
        <title>Genomic Encyclopedia of Type Strains, Phase IV (KMG-IV): sequencing the most valuable type-strain genomes for metagenomic binning, comparative biology and taxonomic classification.</title>
        <authorList>
            <person name="Goeker M."/>
        </authorList>
    </citation>
    <scope>NUCLEOTIDE SEQUENCE [LARGE SCALE GENOMIC DNA]</scope>
    <source>
        <strain evidence="2 3">DSM 16730</strain>
    </source>
</reference>
<feature type="signal peptide" evidence="1">
    <location>
        <begin position="1"/>
        <end position="23"/>
    </location>
</feature>
<gene>
    <name evidence="2" type="ORF">EDC54_1055</name>
</gene>
<proteinExistence type="predicted"/>
<name>A0A4R3VNL2_9GAMM</name>
<dbReference type="RefSeq" id="WP_132455633.1">
    <property type="nucleotide sequence ID" value="NZ_JAWIZJ010000005.1"/>
</dbReference>
<dbReference type="Proteomes" id="UP000295433">
    <property type="component" value="Unassembled WGS sequence"/>
</dbReference>
<evidence type="ECO:0000256" key="1">
    <source>
        <dbReference type="SAM" id="SignalP"/>
    </source>
</evidence>
<evidence type="ECO:0000313" key="2">
    <source>
        <dbReference type="EMBL" id="TCV05739.1"/>
    </source>
</evidence>
<keyword evidence="1" id="KW-0732">Signal</keyword>
<comment type="caution">
    <text evidence="2">The sequence shown here is derived from an EMBL/GenBank/DDBJ whole genome shotgun (WGS) entry which is preliminary data.</text>
</comment>
<protein>
    <submittedName>
        <fullName evidence="2">Uncharacterized protein</fullName>
    </submittedName>
</protein>
<keyword evidence="3" id="KW-1185">Reference proteome</keyword>
<accession>A0A4R3VNL2</accession>
<dbReference type="OrthoDB" id="6432111at2"/>
<sequence>MKISRINKGIVALLLTLPLYGLAETPSPDSFAGYTTQDLTAALPARLSNMIQRDKVVDVPNHMVQTEYVDASTGNKALVSLYMLPPDRNGNIPLAAKPSDLDAVIASTEKEMLRQRIKPDQRAGQIDDATPYRCLQTVLNNKIMHSLCSALIKGRVLEVQAISVIKNVQDKAERRNILGQQDKFVTEIGQALLALKK</sequence>
<feature type="chain" id="PRO_5020964694" evidence="1">
    <location>
        <begin position="24"/>
        <end position="197"/>
    </location>
</feature>
<organism evidence="2 3">
    <name type="scientific">Samsonia erythrinae</name>
    <dbReference type="NCBI Taxonomy" id="160434"/>
    <lineage>
        <taxon>Bacteria</taxon>
        <taxon>Pseudomonadati</taxon>
        <taxon>Pseudomonadota</taxon>
        <taxon>Gammaproteobacteria</taxon>
        <taxon>Enterobacterales</taxon>
        <taxon>Pectobacteriaceae</taxon>
        <taxon>Samsonia</taxon>
    </lineage>
</organism>
<dbReference type="AlphaFoldDB" id="A0A4R3VNL2"/>